<name>A0A9P6QSQ6_9FUNG</name>
<dbReference type="PROSITE" id="PS50600">
    <property type="entry name" value="ULP_PROTEASE"/>
    <property type="match status" value="1"/>
</dbReference>
<dbReference type="EMBL" id="JAAAIN010003425">
    <property type="protein sequence ID" value="KAG0285775.1"/>
    <property type="molecule type" value="Genomic_DNA"/>
</dbReference>
<dbReference type="GO" id="GO:0006508">
    <property type="term" value="P:proteolysis"/>
    <property type="evidence" value="ECO:0007669"/>
    <property type="project" value="UniProtKB-KW"/>
</dbReference>
<comment type="similarity">
    <text evidence="1">Belongs to the peptidase C48 family.</text>
</comment>
<feature type="compositionally biased region" description="Polar residues" evidence="5">
    <location>
        <begin position="132"/>
        <end position="159"/>
    </location>
</feature>
<dbReference type="SUPFAM" id="SSF54001">
    <property type="entry name" value="Cysteine proteinases"/>
    <property type="match status" value="1"/>
</dbReference>
<feature type="region of interest" description="Disordered" evidence="5">
    <location>
        <begin position="52"/>
        <end position="115"/>
    </location>
</feature>
<protein>
    <submittedName>
        <fullName evidence="7">SUMO1 sentrin specific peptidase 1</fullName>
    </submittedName>
</protein>
<evidence type="ECO:0000256" key="5">
    <source>
        <dbReference type="SAM" id="MobiDB-lite"/>
    </source>
</evidence>
<keyword evidence="4" id="KW-0788">Thiol protease</keyword>
<dbReference type="AlphaFoldDB" id="A0A9P6QSQ6"/>
<dbReference type="Pfam" id="PF02902">
    <property type="entry name" value="Peptidase_C48"/>
    <property type="match status" value="1"/>
</dbReference>
<feature type="compositionally biased region" description="Basic and acidic residues" evidence="5">
    <location>
        <begin position="70"/>
        <end position="81"/>
    </location>
</feature>
<feature type="region of interest" description="Disordered" evidence="5">
    <location>
        <begin position="194"/>
        <end position="291"/>
    </location>
</feature>
<feature type="region of interest" description="Disordered" evidence="5">
    <location>
        <begin position="132"/>
        <end position="162"/>
    </location>
</feature>
<dbReference type="Proteomes" id="UP000823405">
    <property type="component" value="Unassembled WGS sequence"/>
</dbReference>
<feature type="compositionally biased region" description="Basic and acidic residues" evidence="5">
    <location>
        <begin position="241"/>
        <end position="251"/>
    </location>
</feature>
<proteinExistence type="inferred from homology"/>
<dbReference type="InterPro" id="IPR038765">
    <property type="entry name" value="Papain-like_cys_pep_sf"/>
</dbReference>
<organism evidence="7 8">
    <name type="scientific">Linnemannia gamsii</name>
    <dbReference type="NCBI Taxonomy" id="64522"/>
    <lineage>
        <taxon>Eukaryota</taxon>
        <taxon>Fungi</taxon>
        <taxon>Fungi incertae sedis</taxon>
        <taxon>Mucoromycota</taxon>
        <taxon>Mortierellomycotina</taxon>
        <taxon>Mortierellomycetes</taxon>
        <taxon>Mortierellales</taxon>
        <taxon>Mortierellaceae</taxon>
        <taxon>Linnemannia</taxon>
    </lineage>
</organism>
<dbReference type="OrthoDB" id="1939479at2759"/>
<dbReference type="GO" id="GO:0080090">
    <property type="term" value="P:regulation of primary metabolic process"/>
    <property type="evidence" value="ECO:0007669"/>
    <property type="project" value="UniProtKB-ARBA"/>
</dbReference>
<evidence type="ECO:0000256" key="1">
    <source>
        <dbReference type="ARBA" id="ARBA00005234"/>
    </source>
</evidence>
<dbReference type="PANTHER" id="PTHR12606">
    <property type="entry name" value="SENTRIN/SUMO-SPECIFIC PROTEASE"/>
    <property type="match status" value="1"/>
</dbReference>
<evidence type="ECO:0000256" key="3">
    <source>
        <dbReference type="ARBA" id="ARBA00022801"/>
    </source>
</evidence>
<dbReference type="GO" id="GO:0016929">
    <property type="term" value="F:deSUMOylase activity"/>
    <property type="evidence" value="ECO:0007669"/>
    <property type="project" value="TreeGrafter"/>
</dbReference>
<feature type="domain" description="Ubiquitin-like protease family profile" evidence="6">
    <location>
        <begin position="382"/>
        <end position="546"/>
    </location>
</feature>
<gene>
    <name evidence="7" type="primary">SENP1</name>
    <name evidence="7" type="ORF">BGZ97_007680</name>
</gene>
<keyword evidence="2" id="KW-0645">Protease</keyword>
<dbReference type="GO" id="GO:0016926">
    <property type="term" value="P:protein desumoylation"/>
    <property type="evidence" value="ECO:0007669"/>
    <property type="project" value="TreeGrafter"/>
</dbReference>
<keyword evidence="8" id="KW-1185">Reference proteome</keyword>
<dbReference type="GO" id="GO:0060255">
    <property type="term" value="P:regulation of macromolecule metabolic process"/>
    <property type="evidence" value="ECO:0007669"/>
    <property type="project" value="UniProtKB-ARBA"/>
</dbReference>
<keyword evidence="3" id="KW-0378">Hydrolase</keyword>
<evidence type="ECO:0000313" key="8">
    <source>
        <dbReference type="Proteomes" id="UP000823405"/>
    </source>
</evidence>
<evidence type="ECO:0000259" key="6">
    <source>
        <dbReference type="PROSITE" id="PS50600"/>
    </source>
</evidence>
<sequence>MSTKRKASMDKSTLPKKAKHWFAEGLDELSSIFNLKSYASLAFEQQRKKRDWVGAYPDPNSPEPTYTVRGKPEPVGADRDSRLHRHFYSDSISSLGSDDDQEIAQGKPYRLEPYTKPPNFIPVDFRDRFSLFSPSTNDTARNGSISSETQSPLSSSVFPNNAGYRLQPSARFGPLGQSRFNDKSLLKARPRMYASKTQRGNSFFHSAKYGKDDSAGQDSPTANDESPVKKALDSTIGVLKSNRESVGDSRRGSTSSYGDEVAENRRLRAINQSLDGDDLETERRPGPRQPAWLRTKYQGNREPAWLRNIRNLVSRNLPSIEKQQRTPGHQSVLDEHDRIEKELAARKKKDEFVPLTNDDEKQVAVALGPGRENDSIVEGFNVQVLKKDIRTLGPGEWLNDEVINFYGNMIMARSKNSTTLPKVHYFKTFFYKTLSEVGYERVRRWTKKDNIFAMDYLLVPIHCSGNHWTSAVIDMKRKRISYYDSLLGNNPKVFLILRDYLDMESRDKLKHPFDFDGWENECPKDIPRQRNGYDCGVFTCTFIEFKSRGAETFEFSQDQMPYLRKKIQLCTDLEFPGWTDMDSMKTYVSQVRMCLQGDKSKQALNEHLPQSAINLLFE</sequence>
<dbReference type="GO" id="GO:0005634">
    <property type="term" value="C:nucleus"/>
    <property type="evidence" value="ECO:0007669"/>
    <property type="project" value="TreeGrafter"/>
</dbReference>
<dbReference type="PANTHER" id="PTHR12606:SF141">
    <property type="entry name" value="GH15225P-RELATED"/>
    <property type="match status" value="1"/>
</dbReference>
<dbReference type="FunFam" id="3.40.395.10:FF:000001">
    <property type="entry name" value="Sentrin-specific protease 1"/>
    <property type="match status" value="1"/>
</dbReference>
<accession>A0A9P6QSQ6</accession>
<evidence type="ECO:0000256" key="4">
    <source>
        <dbReference type="ARBA" id="ARBA00022807"/>
    </source>
</evidence>
<dbReference type="InterPro" id="IPR003653">
    <property type="entry name" value="Peptidase_C48_C"/>
</dbReference>
<evidence type="ECO:0000313" key="7">
    <source>
        <dbReference type="EMBL" id="KAG0285775.1"/>
    </source>
</evidence>
<evidence type="ECO:0000256" key="2">
    <source>
        <dbReference type="ARBA" id="ARBA00022670"/>
    </source>
</evidence>
<feature type="compositionally biased region" description="Polar residues" evidence="5">
    <location>
        <begin position="195"/>
        <end position="204"/>
    </location>
</feature>
<feature type="non-terminal residue" evidence="7">
    <location>
        <position position="618"/>
    </location>
</feature>
<reference evidence="7" key="1">
    <citation type="journal article" date="2020" name="Fungal Divers.">
        <title>Resolving the Mortierellaceae phylogeny through synthesis of multi-gene phylogenetics and phylogenomics.</title>
        <authorList>
            <person name="Vandepol N."/>
            <person name="Liber J."/>
            <person name="Desiro A."/>
            <person name="Na H."/>
            <person name="Kennedy M."/>
            <person name="Barry K."/>
            <person name="Grigoriev I.V."/>
            <person name="Miller A.N."/>
            <person name="O'Donnell K."/>
            <person name="Stajich J.E."/>
            <person name="Bonito G."/>
        </authorList>
    </citation>
    <scope>NUCLEOTIDE SEQUENCE</scope>
    <source>
        <strain evidence="7">NVP60</strain>
    </source>
</reference>
<comment type="caution">
    <text evidence="7">The sequence shown here is derived from an EMBL/GenBank/DDBJ whole genome shotgun (WGS) entry which is preliminary data.</text>
</comment>
<dbReference type="Gene3D" id="3.40.395.10">
    <property type="entry name" value="Adenoviral Proteinase, Chain A"/>
    <property type="match status" value="1"/>
</dbReference>